<dbReference type="InterPro" id="IPR001915">
    <property type="entry name" value="Peptidase_M48"/>
</dbReference>
<keyword evidence="7" id="KW-0812">Transmembrane</keyword>
<evidence type="ECO:0000256" key="1">
    <source>
        <dbReference type="ARBA" id="ARBA00022670"/>
    </source>
</evidence>
<dbReference type="GO" id="GO:0046872">
    <property type="term" value="F:metal ion binding"/>
    <property type="evidence" value="ECO:0007669"/>
    <property type="project" value="UniProtKB-KW"/>
</dbReference>
<evidence type="ECO:0000256" key="6">
    <source>
        <dbReference type="RuleBase" id="RU003983"/>
    </source>
</evidence>
<reference evidence="9 10" key="1">
    <citation type="submission" date="2019-02" db="EMBL/GenBank/DDBJ databases">
        <title>Deep-cultivation of Planctomycetes and their phenomic and genomic characterization uncovers novel biology.</title>
        <authorList>
            <person name="Wiegand S."/>
            <person name="Jogler M."/>
            <person name="Boedeker C."/>
            <person name="Pinto D."/>
            <person name="Vollmers J."/>
            <person name="Rivas-Marin E."/>
            <person name="Kohn T."/>
            <person name="Peeters S.H."/>
            <person name="Heuer A."/>
            <person name="Rast P."/>
            <person name="Oberbeckmann S."/>
            <person name="Bunk B."/>
            <person name="Jeske O."/>
            <person name="Meyerdierks A."/>
            <person name="Storesund J.E."/>
            <person name="Kallscheuer N."/>
            <person name="Luecker S."/>
            <person name="Lage O.M."/>
            <person name="Pohl T."/>
            <person name="Merkel B.J."/>
            <person name="Hornburger P."/>
            <person name="Mueller R.-W."/>
            <person name="Bruemmer F."/>
            <person name="Labrenz M."/>
            <person name="Spormann A.M."/>
            <person name="Op den Camp H."/>
            <person name="Overmann J."/>
            <person name="Amann R."/>
            <person name="Jetten M.S.M."/>
            <person name="Mascher T."/>
            <person name="Medema M.H."/>
            <person name="Devos D.P."/>
            <person name="Kaster A.-K."/>
            <person name="Ovreas L."/>
            <person name="Rohde M."/>
            <person name="Galperin M.Y."/>
            <person name="Jogler C."/>
        </authorList>
    </citation>
    <scope>NUCLEOTIDE SEQUENCE [LARGE SCALE GENOMIC DNA]</scope>
    <source>
        <strain evidence="9 10">K23_9</strain>
    </source>
</reference>
<dbReference type="Proteomes" id="UP000319817">
    <property type="component" value="Chromosome"/>
</dbReference>
<feature type="transmembrane region" description="Helical" evidence="7">
    <location>
        <begin position="163"/>
        <end position="183"/>
    </location>
</feature>
<evidence type="ECO:0000256" key="4">
    <source>
        <dbReference type="ARBA" id="ARBA00022833"/>
    </source>
</evidence>
<keyword evidence="10" id="KW-1185">Reference proteome</keyword>
<dbReference type="GO" id="GO:0004222">
    <property type="term" value="F:metalloendopeptidase activity"/>
    <property type="evidence" value="ECO:0007669"/>
    <property type="project" value="InterPro"/>
</dbReference>
<evidence type="ECO:0000256" key="5">
    <source>
        <dbReference type="ARBA" id="ARBA00023049"/>
    </source>
</evidence>
<dbReference type="Gene3D" id="3.30.2010.10">
    <property type="entry name" value="Metalloproteases ('zincins'), catalytic domain"/>
    <property type="match status" value="1"/>
</dbReference>
<comment type="cofactor">
    <cofactor evidence="6">
        <name>Zn(2+)</name>
        <dbReference type="ChEBI" id="CHEBI:29105"/>
    </cofactor>
    <text evidence="6">Binds 1 zinc ion per subunit.</text>
</comment>
<evidence type="ECO:0000256" key="2">
    <source>
        <dbReference type="ARBA" id="ARBA00022723"/>
    </source>
</evidence>
<keyword evidence="1 6" id="KW-0645">Protease</keyword>
<evidence type="ECO:0000313" key="9">
    <source>
        <dbReference type="EMBL" id="QDT12452.1"/>
    </source>
</evidence>
<sequence>MQLLYFLVVIVSLSCGSIPSPANEFVSDHGISGPLIATLGLVSVWAALCHLGSWLVARQVVTEQLEPMVGARWIERQLEVFRWLSLFVIVLCLAGFGLAQAISVAPVLRDSMALQSIILLAPGLMMTFASWSAEQAYGVRLNYTEGGFRNHTRSLWLSFRSGLAWLVAPVLMLLGVSDLISLLPLSENTASWITGAIVISFVVMGLPLLIRKLFKTTEISPGVNQWVVDLLVLAKIKSTKPMRWDTGGRAFNAMVAGFVPRFRSLLLSDRLLDELGREQIAMVVLHEAAHLRRRHVPLRMLAILPAWIAAVLVTQIAGDSHWALPLGSAAGILLTMLILRIVAYRSEYDADVQACKMAVEISSQLHGVPSTYEAACDSLSSALMRVTFDHPAARKPTWLHPGVADRVAWMRRHRSEPMANSTVAGTIANPDQPCQLIN</sequence>
<feature type="transmembrane region" description="Helical" evidence="7">
    <location>
        <begin position="33"/>
        <end position="57"/>
    </location>
</feature>
<feature type="transmembrane region" description="Helical" evidence="7">
    <location>
        <begin position="114"/>
        <end position="133"/>
    </location>
</feature>
<keyword evidence="2" id="KW-0479">Metal-binding</keyword>
<keyword evidence="3 6" id="KW-0378">Hydrolase</keyword>
<evidence type="ECO:0000256" key="7">
    <source>
        <dbReference type="SAM" id="Phobius"/>
    </source>
</evidence>
<accession>A0A517NZ98</accession>
<evidence type="ECO:0000313" key="10">
    <source>
        <dbReference type="Proteomes" id="UP000319817"/>
    </source>
</evidence>
<dbReference type="GO" id="GO:0006508">
    <property type="term" value="P:proteolysis"/>
    <property type="evidence" value="ECO:0007669"/>
    <property type="project" value="UniProtKB-KW"/>
</dbReference>
<feature type="domain" description="Peptidase M48" evidence="8">
    <location>
        <begin position="232"/>
        <end position="360"/>
    </location>
</feature>
<dbReference type="Pfam" id="PF01435">
    <property type="entry name" value="Peptidase_M48"/>
    <property type="match status" value="1"/>
</dbReference>
<comment type="similarity">
    <text evidence="6">Belongs to the peptidase M48 family.</text>
</comment>
<feature type="transmembrane region" description="Helical" evidence="7">
    <location>
        <begin position="296"/>
        <end position="316"/>
    </location>
</feature>
<feature type="transmembrane region" description="Helical" evidence="7">
    <location>
        <begin position="322"/>
        <end position="343"/>
    </location>
</feature>
<organism evidence="9 10">
    <name type="scientific">Stieleria marina</name>
    <dbReference type="NCBI Taxonomy" id="1930275"/>
    <lineage>
        <taxon>Bacteria</taxon>
        <taxon>Pseudomonadati</taxon>
        <taxon>Planctomycetota</taxon>
        <taxon>Planctomycetia</taxon>
        <taxon>Pirellulales</taxon>
        <taxon>Pirellulaceae</taxon>
        <taxon>Stieleria</taxon>
    </lineage>
</organism>
<evidence type="ECO:0000259" key="8">
    <source>
        <dbReference type="Pfam" id="PF01435"/>
    </source>
</evidence>
<keyword evidence="5 6" id="KW-0482">Metalloprotease</keyword>
<name>A0A517NZ98_9BACT</name>
<evidence type="ECO:0000256" key="3">
    <source>
        <dbReference type="ARBA" id="ARBA00022801"/>
    </source>
</evidence>
<keyword evidence="7" id="KW-0472">Membrane</keyword>
<gene>
    <name evidence="9" type="ORF">K239x_44620</name>
</gene>
<dbReference type="EMBL" id="CP036526">
    <property type="protein sequence ID" value="QDT12452.1"/>
    <property type="molecule type" value="Genomic_DNA"/>
</dbReference>
<protein>
    <submittedName>
        <fullName evidence="9">Peptidase family M48</fullName>
    </submittedName>
</protein>
<keyword evidence="4 6" id="KW-0862">Zinc</keyword>
<proteinExistence type="inferred from homology"/>
<feature type="transmembrane region" description="Helical" evidence="7">
    <location>
        <begin position="80"/>
        <end position="102"/>
    </location>
</feature>
<dbReference type="AlphaFoldDB" id="A0A517NZ98"/>
<keyword evidence="7" id="KW-1133">Transmembrane helix</keyword>
<feature type="transmembrane region" description="Helical" evidence="7">
    <location>
        <begin position="189"/>
        <end position="210"/>
    </location>
</feature>